<keyword evidence="4 6" id="KW-0378">Hydrolase</keyword>
<comment type="similarity">
    <text evidence="1 6">Belongs to the 5'-3' exonuclease family. XRN2/RAT1 subfamily.</text>
</comment>
<dbReference type="Pfam" id="PF17846">
    <property type="entry name" value="XRN_M"/>
    <property type="match status" value="1"/>
</dbReference>
<evidence type="ECO:0000313" key="10">
    <source>
        <dbReference type="EMBL" id="KMZ70611.1"/>
    </source>
</evidence>
<dbReference type="GO" id="GO:0003723">
    <property type="term" value="F:RNA binding"/>
    <property type="evidence" value="ECO:0000318"/>
    <property type="project" value="GO_Central"/>
</dbReference>
<dbReference type="EC" id="3.1.13.-" evidence="6"/>
<evidence type="ECO:0000256" key="6">
    <source>
        <dbReference type="PIRNR" id="PIRNR037239"/>
    </source>
</evidence>
<evidence type="ECO:0000256" key="5">
    <source>
        <dbReference type="ARBA" id="ARBA00022839"/>
    </source>
</evidence>
<dbReference type="PANTHER" id="PTHR12341">
    <property type="entry name" value="5'-&gt;3' EXORIBONUCLEASE"/>
    <property type="match status" value="1"/>
</dbReference>
<evidence type="ECO:0000256" key="1">
    <source>
        <dbReference type="ARBA" id="ARBA00006994"/>
    </source>
</evidence>
<evidence type="ECO:0000256" key="2">
    <source>
        <dbReference type="ARBA" id="ARBA00022664"/>
    </source>
</evidence>
<dbReference type="GO" id="GO:0005634">
    <property type="term" value="C:nucleus"/>
    <property type="evidence" value="ECO:0000318"/>
    <property type="project" value="GO_Central"/>
</dbReference>
<evidence type="ECO:0000256" key="7">
    <source>
        <dbReference type="SAM" id="MobiDB-lite"/>
    </source>
</evidence>
<feature type="domain" description="Xrn1 N-terminal" evidence="8">
    <location>
        <begin position="1"/>
        <end position="252"/>
    </location>
</feature>
<dbReference type="PANTHER" id="PTHR12341:SF62">
    <property type="entry name" value="5'-3' EXORIBONUCLEASE 3-LIKE"/>
    <property type="match status" value="1"/>
</dbReference>
<dbReference type="InterPro" id="IPR017151">
    <property type="entry name" value="Xrn2/3/4"/>
</dbReference>
<dbReference type="STRING" id="29655.A0A0K9PNS8"/>
<feature type="region of interest" description="Disordered" evidence="7">
    <location>
        <begin position="734"/>
        <end position="757"/>
    </location>
</feature>
<protein>
    <recommendedName>
        <fullName evidence="6">5'-3' exoribonuclease</fullName>
        <ecNumber evidence="6">3.1.13.-</ecNumber>
    </recommendedName>
</protein>
<dbReference type="AlphaFoldDB" id="A0A0K9PNS8"/>
<evidence type="ECO:0000256" key="4">
    <source>
        <dbReference type="ARBA" id="ARBA00022801"/>
    </source>
</evidence>
<evidence type="ECO:0000256" key="3">
    <source>
        <dbReference type="ARBA" id="ARBA00022722"/>
    </source>
</evidence>
<keyword evidence="3 6" id="KW-0540">Nuclease</keyword>
<dbReference type="OrthoDB" id="372487at2759"/>
<evidence type="ECO:0000259" key="9">
    <source>
        <dbReference type="Pfam" id="PF17846"/>
    </source>
</evidence>
<sequence>MGIPSFYKWLVGKYPKIVVDAAMEEEGNETRKGNNTPNGVFHNLYIDMNGIIHPYFHSVETATAVLHPPTTYDDVFSAVFDSVDAIFRMIRPTKLVFLALDGVAPRAKMNSQRAARFQRAKQAEITEEEEEKLRRQYRSQGKTVYAKKETMLGDRNIIAPGTVFMHKIGTALEHYIHLHLYSDPGWKDVKVILSDSNVPGEGEHKIMTYIRQQRSFTSYDPNTKHCVYSSDADLIMLGLASHEIHFSILQEDFSRNNADNQMGKCKESISPQSKPHQFLNIWTLREYLKLEMKTPGSTLGLEFDIERVVDDFVFMSLFAGNDFLPGIPSIDVFEGALDLLMNIYKEEFINMGGYLVNTSLLLAKEARYMNLEGLEKFLFAAGKFELMIFAKREKRRQSITNRFLRNRIDKTTLGSDNLPRHDHPTPMLGQKSHSKEEVIVENTFEFWGTLKNNLREKDDLFRNIATLDSDKIKLDQPGWENRYYQVKFLAETMEDIIDIRRDVIEKYTESLSWILHYYYAGVCSWDWFYSYHYAPFASDMKIKNLSLSKFEFRLGVPPKPLDRLLAVLPPQSSHALPRCYQSLMTSEDSPISDLFPFDYKVDACGKRFLRQVIVKLPFIDEELIVKETTKMETFLSENEKDRNKVAEVLQFTRRSDVVATAVADDDDPLISIDNIKIQEPEKLNPRILNGVDVPLEIIAPNDIREILVFWHESGSFGRQGCFNNTMSSNEIFKGSSSGYHSRSNISDGRGRAARNLR</sequence>
<feature type="compositionally biased region" description="Polar residues" evidence="7">
    <location>
        <begin position="734"/>
        <end position="746"/>
    </location>
</feature>
<accession>A0A0K9PNS8</accession>
<keyword evidence="5 6" id="KW-0269">Exonuclease</keyword>
<dbReference type="InterPro" id="IPR027073">
    <property type="entry name" value="5_3_exoribonuclease"/>
</dbReference>
<dbReference type="InterPro" id="IPR004859">
    <property type="entry name" value="Xrn1_N"/>
</dbReference>
<comment type="function">
    <text evidence="6">Possesses 5'-&gt;3' exoribonuclease activity. Acts as an endogenous post-transcriptional gene silencing (PTGS) suppressor.</text>
</comment>
<proteinExistence type="inferred from homology"/>
<gene>
    <name evidence="10" type="ORF">ZOSMA_198G00100</name>
</gene>
<comment type="caution">
    <text evidence="10">The sequence shown here is derived from an EMBL/GenBank/DDBJ whole genome shotgun (WGS) entry which is preliminary data.</text>
</comment>
<organism evidence="10 11">
    <name type="scientific">Zostera marina</name>
    <name type="common">Eelgrass</name>
    <dbReference type="NCBI Taxonomy" id="29655"/>
    <lineage>
        <taxon>Eukaryota</taxon>
        <taxon>Viridiplantae</taxon>
        <taxon>Streptophyta</taxon>
        <taxon>Embryophyta</taxon>
        <taxon>Tracheophyta</taxon>
        <taxon>Spermatophyta</taxon>
        <taxon>Magnoliopsida</taxon>
        <taxon>Liliopsida</taxon>
        <taxon>Zosteraceae</taxon>
        <taxon>Zostera</taxon>
    </lineage>
</organism>
<dbReference type="EMBL" id="LFYR01000725">
    <property type="protein sequence ID" value="KMZ70611.1"/>
    <property type="molecule type" value="Genomic_DNA"/>
</dbReference>
<feature type="domain" description="Xrn1 helical" evidence="9">
    <location>
        <begin position="303"/>
        <end position="653"/>
    </location>
</feature>
<dbReference type="InterPro" id="IPR041412">
    <property type="entry name" value="Xrn1_helical"/>
</dbReference>
<dbReference type="Pfam" id="PF03159">
    <property type="entry name" value="XRN_N"/>
    <property type="match status" value="1"/>
</dbReference>
<feature type="region of interest" description="Disordered" evidence="7">
    <location>
        <begin position="412"/>
        <end position="432"/>
    </location>
</feature>
<evidence type="ECO:0000313" key="11">
    <source>
        <dbReference type="Proteomes" id="UP000036987"/>
    </source>
</evidence>
<evidence type="ECO:0000259" key="8">
    <source>
        <dbReference type="Pfam" id="PF03159"/>
    </source>
</evidence>
<name>A0A0K9PNS8_ZOSMR</name>
<reference evidence="11" key="1">
    <citation type="journal article" date="2016" name="Nature">
        <title>The genome of the seagrass Zostera marina reveals angiosperm adaptation to the sea.</title>
        <authorList>
            <person name="Olsen J.L."/>
            <person name="Rouze P."/>
            <person name="Verhelst B."/>
            <person name="Lin Y.-C."/>
            <person name="Bayer T."/>
            <person name="Collen J."/>
            <person name="Dattolo E."/>
            <person name="De Paoli E."/>
            <person name="Dittami S."/>
            <person name="Maumus F."/>
            <person name="Michel G."/>
            <person name="Kersting A."/>
            <person name="Lauritano C."/>
            <person name="Lohaus R."/>
            <person name="Toepel M."/>
            <person name="Tonon T."/>
            <person name="Vanneste K."/>
            <person name="Amirebrahimi M."/>
            <person name="Brakel J."/>
            <person name="Bostroem C."/>
            <person name="Chovatia M."/>
            <person name="Grimwood J."/>
            <person name="Jenkins J.W."/>
            <person name="Jueterbock A."/>
            <person name="Mraz A."/>
            <person name="Stam W.T."/>
            <person name="Tice H."/>
            <person name="Bornberg-Bauer E."/>
            <person name="Green P.J."/>
            <person name="Pearson G.A."/>
            <person name="Procaccini G."/>
            <person name="Duarte C.M."/>
            <person name="Schmutz J."/>
            <person name="Reusch T.B.H."/>
            <person name="Van de Peer Y."/>
        </authorList>
    </citation>
    <scope>NUCLEOTIDE SEQUENCE [LARGE SCALE GENOMIC DNA]</scope>
    <source>
        <strain evidence="11">cv. Finnish</strain>
    </source>
</reference>
<dbReference type="GO" id="GO:0006397">
    <property type="term" value="P:mRNA processing"/>
    <property type="evidence" value="ECO:0007669"/>
    <property type="project" value="UniProtKB-UniRule"/>
</dbReference>
<keyword evidence="11" id="KW-1185">Reference proteome</keyword>
<dbReference type="CDD" id="cd18673">
    <property type="entry name" value="PIN_XRN1-2-like"/>
    <property type="match status" value="1"/>
</dbReference>
<dbReference type="Proteomes" id="UP000036987">
    <property type="component" value="Unassembled WGS sequence"/>
</dbReference>
<dbReference type="GO" id="GO:0004534">
    <property type="term" value="F:5'-3' RNA exonuclease activity"/>
    <property type="evidence" value="ECO:0000318"/>
    <property type="project" value="GO_Central"/>
</dbReference>
<dbReference type="Gene3D" id="1.25.40.1050">
    <property type="match status" value="1"/>
</dbReference>
<dbReference type="GO" id="GO:0000956">
    <property type="term" value="P:nuclear-transcribed mRNA catabolic process"/>
    <property type="evidence" value="ECO:0000318"/>
    <property type="project" value="GO_Central"/>
</dbReference>
<keyword evidence="2 6" id="KW-0507">mRNA processing</keyword>
<dbReference type="PIRSF" id="PIRSF037239">
    <property type="entry name" value="Exonuclease_Xrn2"/>
    <property type="match status" value="1"/>
</dbReference>
<dbReference type="Gene3D" id="3.40.50.12390">
    <property type="match status" value="1"/>
</dbReference>